<accession>A0A6L5XDJ0</accession>
<comment type="caution">
    <text evidence="2">The sequence shown here is derived from an EMBL/GenBank/DDBJ whole genome shotgun (WGS) entry which is preliminary data.</text>
</comment>
<keyword evidence="3" id="KW-1185">Reference proteome</keyword>
<dbReference type="RefSeq" id="WP_154326422.1">
    <property type="nucleotide sequence ID" value="NZ_CP045696.1"/>
</dbReference>
<dbReference type="Gene3D" id="1.10.260.40">
    <property type="entry name" value="lambda repressor-like DNA-binding domains"/>
    <property type="match status" value="1"/>
</dbReference>
<keyword evidence="1" id="KW-0175">Coiled coil</keyword>
<dbReference type="InterPro" id="IPR010982">
    <property type="entry name" value="Lambda_DNA-bd_dom_sf"/>
</dbReference>
<protein>
    <submittedName>
        <fullName evidence="2">XRE family transcriptional regulator</fullName>
    </submittedName>
</protein>
<evidence type="ECO:0000313" key="2">
    <source>
        <dbReference type="EMBL" id="MSS17747.1"/>
    </source>
</evidence>
<dbReference type="Proteomes" id="UP000483362">
    <property type="component" value="Unassembled WGS sequence"/>
</dbReference>
<organism evidence="2 3">
    <name type="scientific">Sodaliphilus pleomorphus</name>
    <dbReference type="NCBI Taxonomy" id="2606626"/>
    <lineage>
        <taxon>Bacteria</taxon>
        <taxon>Pseudomonadati</taxon>
        <taxon>Bacteroidota</taxon>
        <taxon>Bacteroidia</taxon>
        <taxon>Bacteroidales</taxon>
        <taxon>Muribaculaceae</taxon>
        <taxon>Sodaliphilus</taxon>
    </lineage>
</organism>
<sequence length="142" mass="15874">MTINERFGKIIRILYGGNKSAFASAIGVTPSVVDNITGKRQGNPSFEVIEKVSALAEVNIEWLITGKGEAFDFRSEEERRAQDIRRTSEVEIKLIEMLSTKDDTIRQQAEDIGRLKERINQLERRLEKTAGGANIEHTANAG</sequence>
<proteinExistence type="predicted"/>
<dbReference type="EMBL" id="VULT01000012">
    <property type="protein sequence ID" value="MSS17747.1"/>
    <property type="molecule type" value="Genomic_DNA"/>
</dbReference>
<feature type="coiled-coil region" evidence="1">
    <location>
        <begin position="105"/>
        <end position="132"/>
    </location>
</feature>
<evidence type="ECO:0000256" key="1">
    <source>
        <dbReference type="SAM" id="Coils"/>
    </source>
</evidence>
<evidence type="ECO:0000313" key="3">
    <source>
        <dbReference type="Proteomes" id="UP000483362"/>
    </source>
</evidence>
<dbReference type="SUPFAM" id="SSF47413">
    <property type="entry name" value="lambda repressor-like DNA-binding domains"/>
    <property type="match status" value="1"/>
</dbReference>
<gene>
    <name evidence="2" type="ORF">FYJ29_08265</name>
</gene>
<dbReference type="GO" id="GO:0003677">
    <property type="term" value="F:DNA binding"/>
    <property type="evidence" value="ECO:0007669"/>
    <property type="project" value="InterPro"/>
</dbReference>
<reference evidence="2 3" key="1">
    <citation type="submission" date="2019-08" db="EMBL/GenBank/DDBJ databases">
        <title>In-depth cultivation of the pig gut microbiome towards novel bacterial diversity and tailored functional studies.</title>
        <authorList>
            <person name="Wylensek D."/>
            <person name="Hitch T.C.A."/>
            <person name="Clavel T."/>
        </authorList>
    </citation>
    <scope>NUCLEOTIDE SEQUENCE [LARGE SCALE GENOMIC DNA]</scope>
    <source>
        <strain evidence="2 3">Oil-RF-744-WCA-WT-10</strain>
    </source>
</reference>
<dbReference type="AlphaFoldDB" id="A0A6L5XDJ0"/>
<name>A0A6L5XDJ0_9BACT</name>